<feature type="transmembrane region" description="Helical" evidence="7">
    <location>
        <begin position="51"/>
        <end position="71"/>
    </location>
</feature>
<comment type="subcellular location">
    <subcellularLocation>
        <location evidence="1">Membrane</location>
        <topology evidence="1">Multi-pass membrane protein</topology>
    </subcellularLocation>
</comment>
<evidence type="ECO:0000256" key="1">
    <source>
        <dbReference type="ARBA" id="ARBA00004141"/>
    </source>
</evidence>
<evidence type="ECO:0000256" key="3">
    <source>
        <dbReference type="ARBA" id="ARBA00022692"/>
    </source>
</evidence>
<dbReference type="SUPFAM" id="SSF103473">
    <property type="entry name" value="MFS general substrate transporter"/>
    <property type="match status" value="1"/>
</dbReference>
<feature type="transmembrane region" description="Helical" evidence="7">
    <location>
        <begin position="224"/>
        <end position="241"/>
    </location>
</feature>
<feature type="region of interest" description="Disordered" evidence="6">
    <location>
        <begin position="149"/>
        <end position="192"/>
    </location>
</feature>
<dbReference type="EMBL" id="LK023326">
    <property type="protein sequence ID" value="CDS08682.1"/>
    <property type="molecule type" value="Genomic_DNA"/>
</dbReference>
<feature type="transmembrane region" description="Helical" evidence="7">
    <location>
        <begin position="21"/>
        <end position="45"/>
    </location>
</feature>
<feature type="transmembrane region" description="Helical" evidence="7">
    <location>
        <begin position="261"/>
        <end position="282"/>
    </location>
</feature>
<dbReference type="InterPro" id="IPR036259">
    <property type="entry name" value="MFS_trans_sf"/>
</dbReference>
<protein>
    <recommendedName>
        <fullName evidence="8">Major facilitator superfamily (MFS) profile domain-containing protein</fullName>
    </recommendedName>
</protein>
<proteinExistence type="predicted"/>
<dbReference type="InterPro" id="IPR020846">
    <property type="entry name" value="MFS_dom"/>
</dbReference>
<dbReference type="GO" id="GO:0005886">
    <property type="term" value="C:plasma membrane"/>
    <property type="evidence" value="ECO:0007669"/>
    <property type="project" value="TreeGrafter"/>
</dbReference>
<evidence type="ECO:0000313" key="9">
    <source>
        <dbReference type="EMBL" id="CDS08682.1"/>
    </source>
</evidence>
<reference evidence="9" key="1">
    <citation type="journal article" date="2014" name="Genome Announc.">
        <title>De novo whole-genome sequence and genome annotation of Lichtheimia ramosa.</title>
        <authorList>
            <person name="Linde J."/>
            <person name="Schwartze V."/>
            <person name="Binder U."/>
            <person name="Lass-Florl C."/>
            <person name="Voigt K."/>
            <person name="Horn F."/>
        </authorList>
    </citation>
    <scope>NUCLEOTIDE SEQUENCE</scope>
    <source>
        <strain evidence="9">JMRC FSU:6197</strain>
    </source>
</reference>
<keyword evidence="4 7" id="KW-1133">Transmembrane helix</keyword>
<dbReference type="GO" id="GO:0022857">
    <property type="term" value="F:transmembrane transporter activity"/>
    <property type="evidence" value="ECO:0007669"/>
    <property type="project" value="InterPro"/>
</dbReference>
<organism evidence="9">
    <name type="scientific">Lichtheimia ramosa</name>
    <dbReference type="NCBI Taxonomy" id="688394"/>
    <lineage>
        <taxon>Eukaryota</taxon>
        <taxon>Fungi</taxon>
        <taxon>Fungi incertae sedis</taxon>
        <taxon>Mucoromycota</taxon>
        <taxon>Mucoromycotina</taxon>
        <taxon>Mucoromycetes</taxon>
        <taxon>Mucorales</taxon>
        <taxon>Lichtheimiaceae</taxon>
        <taxon>Lichtheimia</taxon>
    </lineage>
</organism>
<feature type="transmembrane region" description="Helical" evidence="7">
    <location>
        <begin position="363"/>
        <end position="386"/>
    </location>
</feature>
<dbReference type="PANTHER" id="PTHR23502:SF132">
    <property type="entry name" value="POLYAMINE TRANSPORTER 2-RELATED"/>
    <property type="match status" value="1"/>
</dbReference>
<feature type="transmembrane region" description="Helical" evidence="7">
    <location>
        <begin position="83"/>
        <end position="104"/>
    </location>
</feature>
<feature type="transmembrane region" description="Helical" evidence="7">
    <location>
        <begin position="110"/>
        <end position="130"/>
    </location>
</feature>
<feature type="transmembrane region" description="Helical" evidence="7">
    <location>
        <begin position="332"/>
        <end position="351"/>
    </location>
</feature>
<keyword evidence="2" id="KW-0813">Transport</keyword>
<dbReference type="AlphaFoldDB" id="A0A077WPL6"/>
<dbReference type="InterPro" id="IPR011701">
    <property type="entry name" value="MFS"/>
</dbReference>
<gene>
    <name evidence="9" type="ORF">LRAMOSA10043</name>
</gene>
<sequence>MGIAPVIWAAISDYYRLRRALFILSMLIFSLASLGCAVMTNIWGLVVLRCVQAIGASCGQAVGSGVISDLYPVERRGAAFGKYFFGVFIGPLTGPILGGFLIMSPLSWRATFWFCVAFGLTVIVLVMAAYPETYREDAKFDLAITNEKGTEQQQHNSNVDPDDGASTATTGSNTVSVHASDSHAKNDKPKSATIDATATSLAKKEKRKPINPIRPFLMLRHPHVLLVAIIQGCFFGAMFAVETIIPDLFETNFGFTSWQTGLSYLGAGVGNLSGAVITNLLSDRLLLRARAKRGGRHKIEDRLAINLWPCGLILTPFGLLLFGWGIGSGMTYWTGIVGFGIQNLGMNQVMTSTSAYLVDATPGYGASVTAAASFVRMIFACALTLAANPMAAAIGPGWTSVFLAGLTYASVAALLVLKLFGHRMRKAAGFEQPSERQQEQDAV</sequence>
<evidence type="ECO:0000256" key="2">
    <source>
        <dbReference type="ARBA" id="ARBA00022448"/>
    </source>
</evidence>
<dbReference type="Pfam" id="PF07690">
    <property type="entry name" value="MFS_1"/>
    <property type="match status" value="1"/>
</dbReference>
<accession>A0A077WPL6</accession>
<dbReference type="OrthoDB" id="3936150at2759"/>
<name>A0A077WPL6_9FUNG</name>
<evidence type="ECO:0000256" key="5">
    <source>
        <dbReference type="ARBA" id="ARBA00023136"/>
    </source>
</evidence>
<feature type="compositionally biased region" description="Basic and acidic residues" evidence="6">
    <location>
        <begin position="180"/>
        <end position="190"/>
    </location>
</feature>
<dbReference type="PANTHER" id="PTHR23502">
    <property type="entry name" value="MAJOR FACILITATOR SUPERFAMILY"/>
    <property type="match status" value="1"/>
</dbReference>
<feature type="compositionally biased region" description="Polar residues" evidence="6">
    <location>
        <begin position="166"/>
        <end position="179"/>
    </location>
</feature>
<feature type="domain" description="Major facilitator superfamily (MFS) profile" evidence="8">
    <location>
        <begin position="1"/>
        <end position="424"/>
    </location>
</feature>
<keyword evidence="5 7" id="KW-0472">Membrane</keyword>
<keyword evidence="3 7" id="KW-0812">Transmembrane</keyword>
<evidence type="ECO:0000256" key="7">
    <source>
        <dbReference type="SAM" id="Phobius"/>
    </source>
</evidence>
<evidence type="ECO:0000256" key="6">
    <source>
        <dbReference type="SAM" id="MobiDB-lite"/>
    </source>
</evidence>
<evidence type="ECO:0000256" key="4">
    <source>
        <dbReference type="ARBA" id="ARBA00022989"/>
    </source>
</evidence>
<feature type="transmembrane region" description="Helical" evidence="7">
    <location>
        <begin position="398"/>
        <end position="417"/>
    </location>
</feature>
<feature type="transmembrane region" description="Helical" evidence="7">
    <location>
        <begin position="303"/>
        <end position="326"/>
    </location>
</feature>
<dbReference type="Gene3D" id="1.20.1250.20">
    <property type="entry name" value="MFS general substrate transporter like domains"/>
    <property type="match status" value="1"/>
</dbReference>
<dbReference type="PROSITE" id="PS50850">
    <property type="entry name" value="MFS"/>
    <property type="match status" value="1"/>
</dbReference>
<evidence type="ECO:0000259" key="8">
    <source>
        <dbReference type="PROSITE" id="PS50850"/>
    </source>
</evidence>